<dbReference type="InterPro" id="IPR051065">
    <property type="entry name" value="Ras-related_GTPase"/>
</dbReference>
<sequence>MRSERLGEGVFGLMVPELFVTSSQMVLRHSILKPTSTEFRNCSDMSGTAALKVEANVVVLGADRVGKTALTVRFLTRRFIGEYGDIESIYSHNVIVDGRDISFNIWDCPYSQDLSEVKCIQEKRTQWADGFILVYSICDRASFSIIRQQIQCIKGTKEYLGVEKVPIVIVGNKRDLHHRRTVSSEEGRLLALSTDCEFYEVSAAETYHGVLLVFHGLLERIRDSRTSAKKPAGIKSIVKSMSAVFARKRTDSV</sequence>
<dbReference type="InterPro" id="IPR027417">
    <property type="entry name" value="P-loop_NTPase"/>
</dbReference>
<evidence type="ECO:0000256" key="4">
    <source>
        <dbReference type="ARBA" id="ARBA00022801"/>
    </source>
</evidence>
<dbReference type="GO" id="GO:0003925">
    <property type="term" value="F:G protein activity"/>
    <property type="evidence" value="ECO:0007669"/>
    <property type="project" value="UniProtKB-EC"/>
</dbReference>
<accession>A0AAD8CWR4</accession>
<dbReference type="PRINTS" id="PR00449">
    <property type="entry name" value="RASTRNSFRMNG"/>
</dbReference>
<dbReference type="SMART" id="SM00175">
    <property type="entry name" value="RAB"/>
    <property type="match status" value="1"/>
</dbReference>
<comment type="catalytic activity">
    <reaction evidence="6">
        <text>GTP + H2O = GDP + phosphate + H(+)</text>
        <dbReference type="Rhea" id="RHEA:19669"/>
        <dbReference type="ChEBI" id="CHEBI:15377"/>
        <dbReference type="ChEBI" id="CHEBI:15378"/>
        <dbReference type="ChEBI" id="CHEBI:37565"/>
        <dbReference type="ChEBI" id="CHEBI:43474"/>
        <dbReference type="ChEBI" id="CHEBI:58189"/>
        <dbReference type="EC" id="3.6.5.2"/>
    </reaction>
</comment>
<dbReference type="InterPro" id="IPR001806">
    <property type="entry name" value="Small_GTPase"/>
</dbReference>
<dbReference type="GO" id="GO:0005525">
    <property type="term" value="F:GTP binding"/>
    <property type="evidence" value="ECO:0007669"/>
    <property type="project" value="UniProtKB-KW"/>
</dbReference>
<comment type="caution">
    <text evidence="7">The sequence shown here is derived from an EMBL/GenBank/DDBJ whole genome shotgun (WGS) entry which is preliminary data.</text>
</comment>
<dbReference type="NCBIfam" id="TIGR00231">
    <property type="entry name" value="small_GTP"/>
    <property type="match status" value="1"/>
</dbReference>
<dbReference type="PANTHER" id="PTHR45704">
    <property type="entry name" value="RAS-LIKE FAMILY MEMBER 11"/>
    <property type="match status" value="1"/>
</dbReference>
<evidence type="ECO:0000313" key="7">
    <source>
        <dbReference type="EMBL" id="KAK1158016.1"/>
    </source>
</evidence>
<keyword evidence="4" id="KW-0378">Hydrolase</keyword>
<dbReference type="PROSITE" id="PS51421">
    <property type="entry name" value="RAS"/>
    <property type="match status" value="1"/>
</dbReference>
<keyword evidence="5" id="KW-0342">GTP-binding</keyword>
<dbReference type="InterPro" id="IPR005225">
    <property type="entry name" value="Small_GTP-bd"/>
</dbReference>
<reference evidence="7" key="1">
    <citation type="submission" date="2022-02" db="EMBL/GenBank/DDBJ databases">
        <title>Atlantic sturgeon de novo genome assembly.</title>
        <authorList>
            <person name="Stock M."/>
            <person name="Klopp C."/>
            <person name="Guiguen Y."/>
            <person name="Cabau C."/>
            <person name="Parinello H."/>
            <person name="Santidrian Yebra-Pimentel E."/>
            <person name="Kuhl H."/>
            <person name="Dirks R.P."/>
            <person name="Guessner J."/>
            <person name="Wuertz S."/>
            <person name="Du K."/>
            <person name="Schartl M."/>
        </authorList>
    </citation>
    <scope>NUCLEOTIDE SEQUENCE</scope>
    <source>
        <strain evidence="7">STURGEONOMICS-FGT-2020</strain>
        <tissue evidence="7">Whole blood</tissue>
    </source>
</reference>
<dbReference type="AlphaFoldDB" id="A0AAD8CWR4"/>
<dbReference type="SMART" id="SM00173">
    <property type="entry name" value="RAS"/>
    <property type="match status" value="1"/>
</dbReference>
<evidence type="ECO:0000256" key="3">
    <source>
        <dbReference type="ARBA" id="ARBA00022741"/>
    </source>
</evidence>
<dbReference type="SMART" id="SM00174">
    <property type="entry name" value="RHO"/>
    <property type="match status" value="1"/>
</dbReference>
<proteinExistence type="inferred from homology"/>
<dbReference type="SUPFAM" id="SSF52540">
    <property type="entry name" value="P-loop containing nucleoside triphosphate hydrolases"/>
    <property type="match status" value="1"/>
</dbReference>
<protein>
    <recommendedName>
        <fullName evidence="2">small monomeric GTPase</fullName>
        <ecNumber evidence="2">3.6.5.2</ecNumber>
    </recommendedName>
</protein>
<dbReference type="Pfam" id="PF00071">
    <property type="entry name" value="Ras"/>
    <property type="match status" value="1"/>
</dbReference>
<dbReference type="EC" id="3.6.5.2" evidence="2"/>
<dbReference type="PROSITE" id="PS51419">
    <property type="entry name" value="RAB"/>
    <property type="match status" value="1"/>
</dbReference>
<evidence type="ECO:0000256" key="6">
    <source>
        <dbReference type="ARBA" id="ARBA00048098"/>
    </source>
</evidence>
<dbReference type="Proteomes" id="UP001230051">
    <property type="component" value="Unassembled WGS sequence"/>
</dbReference>
<evidence type="ECO:0000256" key="5">
    <source>
        <dbReference type="ARBA" id="ARBA00023134"/>
    </source>
</evidence>
<name>A0AAD8CWR4_ACIOX</name>
<evidence type="ECO:0000256" key="2">
    <source>
        <dbReference type="ARBA" id="ARBA00011984"/>
    </source>
</evidence>
<gene>
    <name evidence="7" type="primary">rergl</name>
    <name evidence="7" type="ORF">AOXY_G24246</name>
</gene>
<evidence type="ECO:0000313" key="8">
    <source>
        <dbReference type="Proteomes" id="UP001230051"/>
    </source>
</evidence>
<dbReference type="Gene3D" id="3.40.50.300">
    <property type="entry name" value="P-loop containing nucleotide triphosphate hydrolases"/>
    <property type="match status" value="1"/>
</dbReference>
<dbReference type="EMBL" id="JAGXEW010000025">
    <property type="protein sequence ID" value="KAK1158016.1"/>
    <property type="molecule type" value="Genomic_DNA"/>
</dbReference>
<keyword evidence="3" id="KW-0547">Nucleotide-binding</keyword>
<organism evidence="7 8">
    <name type="scientific">Acipenser oxyrinchus oxyrinchus</name>
    <dbReference type="NCBI Taxonomy" id="40147"/>
    <lineage>
        <taxon>Eukaryota</taxon>
        <taxon>Metazoa</taxon>
        <taxon>Chordata</taxon>
        <taxon>Craniata</taxon>
        <taxon>Vertebrata</taxon>
        <taxon>Euteleostomi</taxon>
        <taxon>Actinopterygii</taxon>
        <taxon>Chondrostei</taxon>
        <taxon>Acipenseriformes</taxon>
        <taxon>Acipenseridae</taxon>
        <taxon>Acipenser</taxon>
    </lineage>
</organism>
<evidence type="ECO:0000256" key="1">
    <source>
        <dbReference type="ARBA" id="ARBA00008344"/>
    </source>
</evidence>
<keyword evidence="8" id="KW-1185">Reference proteome</keyword>
<comment type="similarity">
    <text evidence="1">Belongs to the small GTPase superfamily. Ras family.</text>
</comment>